<keyword evidence="2" id="KW-1133">Transmembrane helix</keyword>
<feature type="transmembrane region" description="Helical" evidence="2">
    <location>
        <begin position="46"/>
        <end position="66"/>
    </location>
</feature>
<feature type="region of interest" description="Disordered" evidence="1">
    <location>
        <begin position="1"/>
        <end position="23"/>
    </location>
</feature>
<dbReference type="AlphaFoldDB" id="A0A9N9WBP2"/>
<protein>
    <submittedName>
        <fullName evidence="3">Uncharacterized protein</fullName>
    </submittedName>
</protein>
<reference evidence="3" key="1">
    <citation type="submission" date="2021-12" db="EMBL/GenBank/DDBJ databases">
        <authorList>
            <person name="King R."/>
        </authorList>
    </citation>
    <scope>NUCLEOTIDE SEQUENCE</scope>
</reference>
<keyword evidence="2" id="KW-0812">Transmembrane</keyword>
<accession>A0A9N9WBP2</accession>
<evidence type="ECO:0000256" key="2">
    <source>
        <dbReference type="SAM" id="Phobius"/>
    </source>
</evidence>
<sequence>MILTDDCNPFGGPPGPEARGEAPSVPLRPLPVRNRYWQVVFDLVQLLQLSVTATALALYYLIYCYMQLVYYTLRSALYFHQADGKTIKAPLALLCEFNTAGMNFADEEATLTSHSDTDVRATRALTNNGSSRKCNTHSREIVFRI</sequence>
<keyword evidence="2" id="KW-0472">Membrane</keyword>
<evidence type="ECO:0000313" key="3">
    <source>
        <dbReference type="EMBL" id="CAG9788149.1"/>
    </source>
</evidence>
<evidence type="ECO:0000313" key="4">
    <source>
        <dbReference type="Proteomes" id="UP001153714"/>
    </source>
</evidence>
<keyword evidence="4" id="KW-1185">Reference proteome</keyword>
<name>A0A9N9WBP2_9NEOP</name>
<reference evidence="3" key="2">
    <citation type="submission" date="2022-10" db="EMBL/GenBank/DDBJ databases">
        <authorList>
            <consortium name="ENA_rothamsted_submissions"/>
            <consortium name="culmorum"/>
            <person name="King R."/>
        </authorList>
    </citation>
    <scope>NUCLEOTIDE SEQUENCE</scope>
</reference>
<evidence type="ECO:0000256" key="1">
    <source>
        <dbReference type="SAM" id="MobiDB-lite"/>
    </source>
</evidence>
<dbReference type="EMBL" id="OU893350">
    <property type="protein sequence ID" value="CAG9788149.1"/>
    <property type="molecule type" value="Genomic_DNA"/>
</dbReference>
<gene>
    <name evidence="3" type="ORF">DIATSA_LOCUS5982</name>
</gene>
<dbReference type="OrthoDB" id="7248138at2759"/>
<dbReference type="Proteomes" id="UP001153714">
    <property type="component" value="Chromosome 19"/>
</dbReference>
<organism evidence="3 4">
    <name type="scientific">Diatraea saccharalis</name>
    <name type="common">sugarcane borer</name>
    <dbReference type="NCBI Taxonomy" id="40085"/>
    <lineage>
        <taxon>Eukaryota</taxon>
        <taxon>Metazoa</taxon>
        <taxon>Ecdysozoa</taxon>
        <taxon>Arthropoda</taxon>
        <taxon>Hexapoda</taxon>
        <taxon>Insecta</taxon>
        <taxon>Pterygota</taxon>
        <taxon>Neoptera</taxon>
        <taxon>Endopterygota</taxon>
        <taxon>Lepidoptera</taxon>
        <taxon>Glossata</taxon>
        <taxon>Ditrysia</taxon>
        <taxon>Pyraloidea</taxon>
        <taxon>Crambidae</taxon>
        <taxon>Crambinae</taxon>
        <taxon>Diatraea</taxon>
    </lineage>
</organism>
<proteinExistence type="predicted"/>